<dbReference type="EMBL" id="JBFXLS010000033">
    <property type="protein sequence ID" value="KAL2826005.1"/>
    <property type="molecule type" value="Genomic_DNA"/>
</dbReference>
<proteinExistence type="predicted"/>
<keyword evidence="3" id="KW-1185">Reference proteome</keyword>
<name>A0ABR4IE14_9EURO</name>
<evidence type="ECO:0000313" key="3">
    <source>
        <dbReference type="Proteomes" id="UP001610335"/>
    </source>
</evidence>
<feature type="region of interest" description="Disordered" evidence="1">
    <location>
        <begin position="1"/>
        <end position="42"/>
    </location>
</feature>
<sequence length="431" mass="48120">MSTTVTLTRSKSDPANVNKVKPSNIKARGRGNRLGLSDTRATSGKEISKTELADIIAKIFESVPRETDVENGAADTLDTTDPFVSTLEMSFTDKPRKVAAPLNSPEPGPKALDSVPTHVTETVTHVVAAKGELIIEIRGSNAPFAAWLDPEIFRPAQSQQKTKESESVSEDTVTYRVSATHMKFASPIFQDLFTATHDCPPQKIVVRGWDPRALLITLNVIHCKNNDIPRRVSLELLANITVCATMFGCREALGFVTDTWAQPMRVGISLMRYSRDLMLWLWISWTLGFENEWREAAKIAMEQSFGPVSSFGVPIPEHVLCQINAAREAAIKGIVELTHKTYKKWFDEDKPCSPRCNWTMIGLLATCIRASHLFPKPRAPFLDHSYEELIVTWGFVIEDSSPANKPCECYRTCFEEMRNKIPNVATIPLSR</sequence>
<evidence type="ECO:0000256" key="1">
    <source>
        <dbReference type="SAM" id="MobiDB-lite"/>
    </source>
</evidence>
<evidence type="ECO:0008006" key="4">
    <source>
        <dbReference type="Google" id="ProtNLM"/>
    </source>
</evidence>
<organism evidence="2 3">
    <name type="scientific">Aspergillus cavernicola</name>
    <dbReference type="NCBI Taxonomy" id="176166"/>
    <lineage>
        <taxon>Eukaryota</taxon>
        <taxon>Fungi</taxon>
        <taxon>Dikarya</taxon>
        <taxon>Ascomycota</taxon>
        <taxon>Pezizomycotina</taxon>
        <taxon>Eurotiomycetes</taxon>
        <taxon>Eurotiomycetidae</taxon>
        <taxon>Eurotiales</taxon>
        <taxon>Aspergillaceae</taxon>
        <taxon>Aspergillus</taxon>
        <taxon>Aspergillus subgen. Nidulantes</taxon>
    </lineage>
</organism>
<comment type="caution">
    <text evidence="2">The sequence shown here is derived from an EMBL/GenBank/DDBJ whole genome shotgun (WGS) entry which is preliminary data.</text>
</comment>
<evidence type="ECO:0000313" key="2">
    <source>
        <dbReference type="EMBL" id="KAL2826005.1"/>
    </source>
</evidence>
<gene>
    <name evidence="2" type="ORF">BDW59DRAFT_161386</name>
</gene>
<reference evidence="2 3" key="1">
    <citation type="submission" date="2024-07" db="EMBL/GenBank/DDBJ databases">
        <title>Section-level genome sequencing and comparative genomics of Aspergillus sections Usti and Cavernicolus.</title>
        <authorList>
            <consortium name="Lawrence Berkeley National Laboratory"/>
            <person name="Nybo J.L."/>
            <person name="Vesth T.C."/>
            <person name="Theobald S."/>
            <person name="Frisvad J.C."/>
            <person name="Larsen T.O."/>
            <person name="Kjaerboelling I."/>
            <person name="Rothschild-Mancinelli K."/>
            <person name="Lyhne E.K."/>
            <person name="Kogle M.E."/>
            <person name="Barry K."/>
            <person name="Clum A."/>
            <person name="Na H."/>
            <person name="Ledsgaard L."/>
            <person name="Lin J."/>
            <person name="Lipzen A."/>
            <person name="Kuo A."/>
            <person name="Riley R."/>
            <person name="Mondo S."/>
            <person name="LaButti K."/>
            <person name="Haridas S."/>
            <person name="Pangalinan J."/>
            <person name="Salamov A.A."/>
            <person name="Simmons B.A."/>
            <person name="Magnuson J.K."/>
            <person name="Chen J."/>
            <person name="Drula E."/>
            <person name="Henrissat B."/>
            <person name="Wiebenga A."/>
            <person name="Lubbers R.J."/>
            <person name="Gomes A.C."/>
            <person name="Makela M.R."/>
            <person name="Stajich J."/>
            <person name="Grigoriev I.V."/>
            <person name="Mortensen U.H."/>
            <person name="De vries R.P."/>
            <person name="Baker S.E."/>
            <person name="Andersen M.R."/>
        </authorList>
    </citation>
    <scope>NUCLEOTIDE SEQUENCE [LARGE SCALE GENOMIC DNA]</scope>
    <source>
        <strain evidence="2 3">CBS 600.67</strain>
    </source>
</reference>
<dbReference type="Proteomes" id="UP001610335">
    <property type="component" value="Unassembled WGS sequence"/>
</dbReference>
<protein>
    <recommendedName>
        <fullName evidence="4">BTB domain-containing protein</fullName>
    </recommendedName>
</protein>
<accession>A0ABR4IE14</accession>
<feature type="compositionally biased region" description="Polar residues" evidence="1">
    <location>
        <begin position="1"/>
        <end position="15"/>
    </location>
</feature>